<evidence type="ECO:0000259" key="1">
    <source>
        <dbReference type="Pfam" id="PF17921"/>
    </source>
</evidence>
<gene>
    <name evidence="2" type="ORF">N1851_027287</name>
</gene>
<accession>A0AA47NUE7</accession>
<dbReference type="InterPro" id="IPR036397">
    <property type="entry name" value="RNaseH_sf"/>
</dbReference>
<dbReference type="InterPro" id="IPR012337">
    <property type="entry name" value="RNaseH-like_sf"/>
</dbReference>
<dbReference type="Proteomes" id="UP001174136">
    <property type="component" value="Unassembled WGS sequence"/>
</dbReference>
<dbReference type="GO" id="GO:0006259">
    <property type="term" value="P:DNA metabolic process"/>
    <property type="evidence" value="ECO:0007669"/>
    <property type="project" value="UniProtKB-ARBA"/>
</dbReference>
<dbReference type="Pfam" id="PF17921">
    <property type="entry name" value="Integrase_H2C2"/>
    <property type="match status" value="1"/>
</dbReference>
<comment type="caution">
    <text evidence="2">The sequence shown here is derived from an EMBL/GenBank/DDBJ whole genome shotgun (WGS) entry which is preliminary data.</text>
</comment>
<dbReference type="GO" id="GO:0003676">
    <property type="term" value="F:nucleic acid binding"/>
    <property type="evidence" value="ECO:0007669"/>
    <property type="project" value="InterPro"/>
</dbReference>
<name>A0AA47NUE7_MERPO</name>
<dbReference type="SUPFAM" id="SSF53098">
    <property type="entry name" value="Ribonuclease H-like"/>
    <property type="match status" value="1"/>
</dbReference>
<feature type="domain" description="Integrase zinc-binding" evidence="1">
    <location>
        <begin position="334"/>
        <end position="387"/>
    </location>
</feature>
<organism evidence="2 3">
    <name type="scientific">Merluccius polli</name>
    <name type="common">Benguela hake</name>
    <name type="synonym">Merluccius cadenati</name>
    <dbReference type="NCBI Taxonomy" id="89951"/>
    <lineage>
        <taxon>Eukaryota</taxon>
        <taxon>Metazoa</taxon>
        <taxon>Chordata</taxon>
        <taxon>Craniata</taxon>
        <taxon>Vertebrata</taxon>
        <taxon>Euteleostomi</taxon>
        <taxon>Actinopterygii</taxon>
        <taxon>Neopterygii</taxon>
        <taxon>Teleostei</taxon>
        <taxon>Neoteleostei</taxon>
        <taxon>Acanthomorphata</taxon>
        <taxon>Zeiogadaria</taxon>
        <taxon>Gadariae</taxon>
        <taxon>Gadiformes</taxon>
        <taxon>Gadoidei</taxon>
        <taxon>Merlucciidae</taxon>
        <taxon>Merluccius</taxon>
    </lineage>
</organism>
<dbReference type="EMBL" id="JAOPHQ010005143">
    <property type="protein sequence ID" value="KAK0136552.1"/>
    <property type="molecule type" value="Genomic_DNA"/>
</dbReference>
<dbReference type="PANTHER" id="PTHR47331:SF1">
    <property type="entry name" value="GAG-LIKE PROTEIN"/>
    <property type="match status" value="1"/>
</dbReference>
<dbReference type="PANTHER" id="PTHR47331">
    <property type="entry name" value="PHD-TYPE DOMAIN-CONTAINING PROTEIN"/>
    <property type="match status" value="1"/>
</dbReference>
<dbReference type="SUPFAM" id="SSF56672">
    <property type="entry name" value="DNA/RNA polymerases"/>
    <property type="match status" value="1"/>
</dbReference>
<keyword evidence="3" id="KW-1185">Reference proteome</keyword>
<dbReference type="AlphaFoldDB" id="A0AA47NUE7"/>
<evidence type="ECO:0000313" key="2">
    <source>
        <dbReference type="EMBL" id="KAK0136552.1"/>
    </source>
</evidence>
<dbReference type="InterPro" id="IPR041588">
    <property type="entry name" value="Integrase_H2C2"/>
</dbReference>
<proteinExistence type="predicted"/>
<dbReference type="Gene3D" id="3.30.420.10">
    <property type="entry name" value="Ribonuclease H-like superfamily/Ribonuclease H"/>
    <property type="match status" value="1"/>
</dbReference>
<reference evidence="2" key="1">
    <citation type="journal article" date="2023" name="Front. Mar. Sci.">
        <title>A new Merluccius polli reference genome to investigate the effects of global change in West African waters.</title>
        <authorList>
            <person name="Mateo J.L."/>
            <person name="Blanco-Fernandez C."/>
            <person name="Garcia-Vazquez E."/>
            <person name="Machado-Schiaffino G."/>
        </authorList>
    </citation>
    <scope>NUCLEOTIDE SEQUENCE</scope>
    <source>
        <strain evidence="2">C29</strain>
        <tissue evidence="2">Fin</tissue>
    </source>
</reference>
<sequence length="535" mass="60993">MFSTRRLLQFLWRDLKQDSPPSVYEWQVLPFGTTCSSCCATFALQKHVLDHNQPEEDVRVALQGSFYVDNCLQSLTSREAAMALEDKLQHLLAEGGFDLRQWASNDSSIINHQPTNVEVSFIASRSRVAPKKQRSIPRPRLTEIQELTGSATWRYVPSGDNPADDITRGLALQDLCDGSRWTHGRAFLKLPPDEWSEQPCSPHNEPESEMRRPAVAVLTTSVSSLPDPQQHQTLYDYLEATARQLHGAADPATPMTADAYAVAELEALQQAQRDSFPEITKLKASKPVAKSSRLMSLAPERDEATGLARVGGRLCRSSDLTSDAIHLIVLNPQHPLTRLIIQDYDDKLHHPGPERVFAGIRRRYWVLRGREAVRRYQRKCAECRKWRGRPDPPKMADLPPTRQRIFKPAFYSTGVDCFGPYIIRVGRRNEKRWGILFKCMTTRAVHVDLLTSIDTDVFLMTLRHFIARRGRPHELLCDQGTHFRGGERELQKFFTALQPELQDSQPTDQIRLQPSGITTFQRLLGERDSLLFNYF</sequence>
<dbReference type="Gene3D" id="1.10.340.70">
    <property type="match status" value="1"/>
</dbReference>
<evidence type="ECO:0000313" key="3">
    <source>
        <dbReference type="Proteomes" id="UP001174136"/>
    </source>
</evidence>
<protein>
    <recommendedName>
        <fullName evidence="1">Integrase zinc-binding domain-containing protein</fullName>
    </recommendedName>
</protein>
<dbReference type="InterPro" id="IPR043502">
    <property type="entry name" value="DNA/RNA_pol_sf"/>
</dbReference>